<protein>
    <submittedName>
        <fullName evidence="2">GIYYIG</fullName>
    </submittedName>
</protein>
<proteinExistence type="predicted"/>
<dbReference type="PROSITE" id="PS50164">
    <property type="entry name" value="GIY_YIG"/>
    <property type="match status" value="1"/>
</dbReference>
<sequence length="521" mass="60134">MSIVKNFVPFIIQKKTLKIPDTITTNICSYSYCLSYCGIMSNLTTGTPNWSLPLLLSGLTSHKKYVRKYSTNNIDSAELKIKRKLLKSRAEPLYMYRFTEKLALEHINSDNLTTHLVINKLLYNQKVSISANKLKELLKIKGIEFALPISKSNLNKFYCLVGKSKHTGYAGVYVFTHKSSKSMYIGSSNLLRRRMEYYFKGNYKIRGKFLPLLSNEGLSSFNIKVFKLDNNIFKPQDALFLEQYMLLNKHSDLNTLRVVNFGPSEGKAIYVYNLDCTILYYHAQSQIGLKRVLGIHQSSCKKYLDSNIPYLNQFILLSFPVSNIIASSIEVKQLKMIMDKERRISYELGNRRSLAVTLEIRQGNTYVDPAYFPASNNKLAFDSLTSCTGYLQSIGLTIKRDTLSKYIKLGKVFHNFYCKYLDSSYHVNSVRSGKEQENLGLLIEEYKKNRISREAMEEVNKKNKPFRVKSILDSREQSFLSITDTILYFETQGVKLDRKMLYICLKKGGTYKGFTFHYLQK</sequence>
<reference evidence="2" key="2">
    <citation type="journal article" date="2014" name="Fungal Genet. Biol.">
        <title>Comparative analysis of mitochondrial genomes from closely related Rhynchosporium species reveals extensive intron invasion.</title>
        <authorList>
            <person name="Torriani S.F."/>
            <person name="Penselin D."/>
            <person name="Knogge W."/>
            <person name="Felder M."/>
            <person name="Taudien S."/>
            <person name="Platzer M."/>
            <person name="McDonald B.A."/>
            <person name="Brunner P.C."/>
        </authorList>
    </citation>
    <scope>NUCLEOTIDE SEQUENCE</scope>
</reference>
<dbReference type="Pfam" id="PF01541">
    <property type="entry name" value="GIY-YIG"/>
    <property type="match status" value="1"/>
</dbReference>
<gene>
    <name evidence="2" type="primary">cox2i3</name>
</gene>
<accession>V5W5H6</accession>
<dbReference type="InterPro" id="IPR000305">
    <property type="entry name" value="GIY-YIG_endonuc"/>
</dbReference>
<geneLocation type="mitochondrion" evidence="2"/>
<dbReference type="GeneID" id="17963555"/>
<dbReference type="RefSeq" id="YP_008965328.1">
    <property type="nucleotide sequence ID" value="NC_023125.1"/>
</dbReference>
<dbReference type="AlphaFoldDB" id="V5W5H6"/>
<organism evidence="2">
    <name type="scientific">Rhynchosporium agropyri</name>
    <dbReference type="NCBI Taxonomy" id="914238"/>
    <lineage>
        <taxon>Eukaryota</taxon>
        <taxon>Fungi</taxon>
        <taxon>Dikarya</taxon>
        <taxon>Ascomycota</taxon>
        <taxon>Pezizomycotina</taxon>
        <taxon>Leotiomycetes</taxon>
        <taxon>Helotiales</taxon>
        <taxon>Ploettnerulaceae</taxon>
        <taxon>Rhynchosporium</taxon>
    </lineage>
</organism>
<name>V5W5H6_9HELO</name>
<dbReference type="SUPFAM" id="SSF82771">
    <property type="entry name" value="GIY-YIG endonuclease"/>
    <property type="match status" value="1"/>
</dbReference>
<dbReference type="Gene3D" id="3.40.1440.10">
    <property type="entry name" value="GIY-YIG endonuclease"/>
    <property type="match status" value="1"/>
</dbReference>
<evidence type="ECO:0000313" key="2">
    <source>
        <dbReference type="EMBL" id="AHC02294.1"/>
    </source>
</evidence>
<feature type="domain" description="GIY-YIG" evidence="1">
    <location>
        <begin position="168"/>
        <end position="255"/>
    </location>
</feature>
<dbReference type="EMBL" id="KF650572">
    <property type="protein sequence ID" value="AHC02294.1"/>
    <property type="molecule type" value="Genomic_DNA"/>
</dbReference>
<keyword evidence="2" id="KW-0496">Mitochondrion</keyword>
<dbReference type="InterPro" id="IPR035901">
    <property type="entry name" value="GIY-YIG_endonuc_sf"/>
</dbReference>
<dbReference type="SMART" id="SM00465">
    <property type="entry name" value="GIYc"/>
    <property type="match status" value="1"/>
</dbReference>
<reference evidence="2" key="1">
    <citation type="submission" date="2013-09" db="EMBL/GenBank/DDBJ databases">
        <authorList>
            <person name="Torriani S.F.F."/>
            <person name="Penselin D."/>
            <person name="Knogge W."/>
            <person name="Felder M."/>
            <person name="Taudien S."/>
            <person name="Platzer M."/>
            <person name="McDonald B.A."/>
            <person name="Brunner P.C."/>
        </authorList>
    </citation>
    <scope>NUCLEOTIDE SEQUENCE</scope>
</reference>
<evidence type="ECO:0000259" key="1">
    <source>
        <dbReference type="PROSITE" id="PS50164"/>
    </source>
</evidence>